<gene>
    <name evidence="1" type="ORF">KV110_24885</name>
</gene>
<dbReference type="EMBL" id="CP078145">
    <property type="protein sequence ID" value="QXN88813.1"/>
    <property type="molecule type" value="Genomic_DNA"/>
</dbReference>
<protein>
    <submittedName>
        <fullName evidence="1">Uncharacterized protein</fullName>
    </submittedName>
</protein>
<evidence type="ECO:0000313" key="1">
    <source>
        <dbReference type="EMBL" id="QXN88813.1"/>
    </source>
</evidence>
<reference evidence="1 2" key="1">
    <citation type="submission" date="2021-07" db="EMBL/GenBank/DDBJ databases">
        <title>Whole Genome Sequence of Nocardia Iowensis.</title>
        <authorList>
            <person name="Lamm A."/>
            <person name="Collins-Fairclough A.M."/>
            <person name="Bunk B."/>
            <person name="Sproer C."/>
        </authorList>
    </citation>
    <scope>NUCLEOTIDE SEQUENCE [LARGE SCALE GENOMIC DNA]</scope>
    <source>
        <strain evidence="1 2">NRRL 5646</strain>
    </source>
</reference>
<organism evidence="1 2">
    <name type="scientific">Nocardia iowensis</name>
    <dbReference type="NCBI Taxonomy" id="204891"/>
    <lineage>
        <taxon>Bacteria</taxon>
        <taxon>Bacillati</taxon>
        <taxon>Actinomycetota</taxon>
        <taxon>Actinomycetes</taxon>
        <taxon>Mycobacteriales</taxon>
        <taxon>Nocardiaceae</taxon>
        <taxon>Nocardia</taxon>
    </lineage>
</organism>
<name>A0ABX8RGW5_NOCIO</name>
<dbReference type="RefSeq" id="WP_218469696.1">
    <property type="nucleotide sequence ID" value="NZ_BAABJN010000011.1"/>
</dbReference>
<dbReference type="Proteomes" id="UP000694257">
    <property type="component" value="Chromosome"/>
</dbReference>
<sequence>MTPGKWLDPGDADDQATVRADALGPQPQTEALSEPDFGMAINKIQFDIQVEFRRPRRWLLADMLPIVRCDRIMPCIDSVPLTDLIDRFELEAGMRPAGGAYGGLIPAYSRCLRLDDHFHGRSTMATGSKTPVLVCECGEWGCWPLLAEITVTDDLVLWDCAEQPDRRARDYGTFGPFRFDRKQYDHALRNLIKPIRSDIA</sequence>
<evidence type="ECO:0000313" key="2">
    <source>
        <dbReference type="Proteomes" id="UP000694257"/>
    </source>
</evidence>
<accession>A0ABX8RGW5</accession>
<proteinExistence type="predicted"/>
<keyword evidence="2" id="KW-1185">Reference proteome</keyword>